<dbReference type="PANTHER" id="PTHR10039:SF14">
    <property type="entry name" value="NACHT DOMAIN-CONTAINING PROTEIN"/>
    <property type="match status" value="1"/>
</dbReference>
<proteinExistence type="predicted"/>
<protein>
    <recommendedName>
        <fullName evidence="2">NACHT domain-containing protein</fullName>
    </recommendedName>
</protein>
<name>A0A177A4Q2_9PEZI</name>
<evidence type="ECO:0000313" key="1">
    <source>
        <dbReference type="EMBL" id="OAF57259.1"/>
    </source>
</evidence>
<dbReference type="EMBL" id="KV441400">
    <property type="protein sequence ID" value="OAF57259.1"/>
    <property type="molecule type" value="Genomic_DNA"/>
</dbReference>
<dbReference type="Proteomes" id="UP000077154">
    <property type="component" value="Unassembled WGS sequence"/>
</dbReference>
<dbReference type="VEuPathDB" id="FungiDB:GMDG_04794"/>
<dbReference type="GeneID" id="36287881"/>
<sequence>MLEDLELGTDLICVLDGLDECADDSLANLLQKIRSPFTESVEKHRLSLIILSRRYPDCLERMLGSFARIHLDSDQVSNQPDINSYITSRVAQLAERKGISTSLVKHIEETFREKSQNTSLWVSFMADDLEKQTVPGIEKAYERILLSIKPDNISIIANAEMDFASYVSTNSASAS</sequence>
<organism evidence="1">
    <name type="scientific">Pseudogymnoascus destructans</name>
    <dbReference type="NCBI Taxonomy" id="655981"/>
    <lineage>
        <taxon>Eukaryota</taxon>
        <taxon>Fungi</taxon>
        <taxon>Dikarya</taxon>
        <taxon>Ascomycota</taxon>
        <taxon>Pezizomycotina</taxon>
        <taxon>Leotiomycetes</taxon>
        <taxon>Thelebolales</taxon>
        <taxon>Thelebolaceae</taxon>
        <taxon>Pseudogymnoascus</taxon>
    </lineage>
</organism>
<dbReference type="AlphaFoldDB" id="A0A177A4Q2"/>
<accession>A0A177A4Q2</accession>
<dbReference type="PANTHER" id="PTHR10039">
    <property type="entry name" value="AMELOGENIN"/>
    <property type="match status" value="1"/>
</dbReference>
<dbReference type="OrthoDB" id="674604at2759"/>
<reference evidence="1" key="1">
    <citation type="submission" date="2016-03" db="EMBL/GenBank/DDBJ databases">
        <title>Updated assembly of Pseudogymnoascus destructans, the fungus causing white-nose syndrome of bats.</title>
        <authorList>
            <person name="Palmer J.M."/>
            <person name="Drees K.P."/>
            <person name="Foster J.T."/>
            <person name="Lindner D.L."/>
        </authorList>
    </citation>
    <scope>NUCLEOTIDE SEQUENCE [LARGE SCALE GENOMIC DNA]</scope>
    <source>
        <strain evidence="1">20631-21</strain>
    </source>
</reference>
<dbReference type="RefSeq" id="XP_024322549.1">
    <property type="nucleotide sequence ID" value="XM_024468439.1"/>
</dbReference>
<evidence type="ECO:0008006" key="2">
    <source>
        <dbReference type="Google" id="ProtNLM"/>
    </source>
</evidence>
<gene>
    <name evidence="1" type="ORF">VC83_04811</name>
</gene>